<keyword evidence="1" id="KW-0472">Membrane</keyword>
<evidence type="ECO:0000256" key="1">
    <source>
        <dbReference type="SAM" id="Phobius"/>
    </source>
</evidence>
<reference evidence="2 3" key="1">
    <citation type="submission" date="2019-02" db="EMBL/GenBank/DDBJ databases">
        <title>Deep-cultivation of Planctomycetes and their phenomic and genomic characterization uncovers novel biology.</title>
        <authorList>
            <person name="Wiegand S."/>
            <person name="Jogler M."/>
            <person name="Boedeker C."/>
            <person name="Pinto D."/>
            <person name="Vollmers J."/>
            <person name="Rivas-Marin E."/>
            <person name="Kohn T."/>
            <person name="Peeters S.H."/>
            <person name="Heuer A."/>
            <person name="Rast P."/>
            <person name="Oberbeckmann S."/>
            <person name="Bunk B."/>
            <person name="Jeske O."/>
            <person name="Meyerdierks A."/>
            <person name="Storesund J.E."/>
            <person name="Kallscheuer N."/>
            <person name="Luecker S."/>
            <person name="Lage O.M."/>
            <person name="Pohl T."/>
            <person name="Merkel B.J."/>
            <person name="Hornburger P."/>
            <person name="Mueller R.-W."/>
            <person name="Bruemmer F."/>
            <person name="Labrenz M."/>
            <person name="Spormann A.M."/>
            <person name="Op den Camp H."/>
            <person name="Overmann J."/>
            <person name="Amann R."/>
            <person name="Jetten M.S.M."/>
            <person name="Mascher T."/>
            <person name="Medema M.H."/>
            <person name="Devos D.P."/>
            <person name="Kaster A.-K."/>
            <person name="Ovreas L."/>
            <person name="Rohde M."/>
            <person name="Galperin M.Y."/>
            <person name="Jogler C."/>
        </authorList>
    </citation>
    <scope>NUCLEOTIDE SEQUENCE [LARGE SCALE GENOMIC DNA]</scope>
    <source>
        <strain evidence="2 3">Mal48</strain>
    </source>
</reference>
<dbReference type="Proteomes" id="UP000315724">
    <property type="component" value="Chromosome"/>
</dbReference>
<accession>A0A517QND6</accession>
<dbReference type="Pfam" id="PF13398">
    <property type="entry name" value="Peptidase_M50B"/>
    <property type="match status" value="1"/>
</dbReference>
<protein>
    <recommendedName>
        <fullName evidence="4">Peptidase family M50</fullName>
    </recommendedName>
</protein>
<evidence type="ECO:0008006" key="4">
    <source>
        <dbReference type="Google" id="ProtNLM"/>
    </source>
</evidence>
<feature type="transmembrane region" description="Helical" evidence="1">
    <location>
        <begin position="49"/>
        <end position="69"/>
    </location>
</feature>
<dbReference type="AlphaFoldDB" id="A0A517QND6"/>
<evidence type="ECO:0000313" key="3">
    <source>
        <dbReference type="Proteomes" id="UP000315724"/>
    </source>
</evidence>
<organism evidence="2 3">
    <name type="scientific">Thalassoglobus polymorphus</name>
    <dbReference type="NCBI Taxonomy" id="2527994"/>
    <lineage>
        <taxon>Bacteria</taxon>
        <taxon>Pseudomonadati</taxon>
        <taxon>Planctomycetota</taxon>
        <taxon>Planctomycetia</taxon>
        <taxon>Planctomycetales</taxon>
        <taxon>Planctomycetaceae</taxon>
        <taxon>Thalassoglobus</taxon>
    </lineage>
</organism>
<feature type="transmembrane region" description="Helical" evidence="1">
    <location>
        <begin position="81"/>
        <end position="98"/>
    </location>
</feature>
<dbReference type="KEGG" id="tpol:Mal48_24010"/>
<name>A0A517QND6_9PLAN</name>
<sequence length="175" mass="18977">MPLLSWLLMQAVHELGHLLAALLTGGRIVELNLHPLSISHTIVHPNPAPLIVIWAGPIVGVLFPILLWILCKKLIPKRAHLLKFLVGFCLIANGLYLGSAVFDAVGDARDLLQRQVPLWGVVLFGAVTVPAGFLFWNGLGKEFGMGEAGSELSASEPLEVFALLVVLVVLECIYF</sequence>
<proteinExistence type="predicted"/>
<dbReference type="InterPro" id="IPR049500">
    <property type="entry name" value="Peptidase_M50B-like"/>
</dbReference>
<dbReference type="EMBL" id="CP036267">
    <property type="protein sequence ID" value="QDT33148.1"/>
    <property type="molecule type" value="Genomic_DNA"/>
</dbReference>
<keyword evidence="1" id="KW-0812">Transmembrane</keyword>
<gene>
    <name evidence="2" type="ORF">Mal48_24010</name>
</gene>
<feature type="transmembrane region" description="Helical" evidence="1">
    <location>
        <begin position="118"/>
        <end position="136"/>
    </location>
</feature>
<keyword evidence="1" id="KW-1133">Transmembrane helix</keyword>
<evidence type="ECO:0000313" key="2">
    <source>
        <dbReference type="EMBL" id="QDT33148.1"/>
    </source>
</evidence>
<keyword evidence="3" id="KW-1185">Reference proteome</keyword>